<dbReference type="Proteomes" id="UP001456524">
    <property type="component" value="Unassembled WGS sequence"/>
</dbReference>
<reference evidence="2 3" key="1">
    <citation type="journal article" date="2022" name="G3 (Bethesda)">
        <title>Enemy or ally: a genomic approach to elucidate the lifestyle of Phyllosticta citrichinaensis.</title>
        <authorList>
            <person name="Buijs V.A."/>
            <person name="Groenewald J.Z."/>
            <person name="Haridas S."/>
            <person name="LaButti K.M."/>
            <person name="Lipzen A."/>
            <person name="Martin F.M."/>
            <person name="Barry K."/>
            <person name="Grigoriev I.V."/>
            <person name="Crous P.W."/>
            <person name="Seidl M.F."/>
        </authorList>
    </citation>
    <scope>NUCLEOTIDE SEQUENCE [LARGE SCALE GENOMIC DNA]</scope>
    <source>
        <strain evidence="2 3">CBS 129764</strain>
    </source>
</reference>
<feature type="compositionally biased region" description="Low complexity" evidence="1">
    <location>
        <begin position="739"/>
        <end position="772"/>
    </location>
</feature>
<feature type="region of interest" description="Disordered" evidence="1">
    <location>
        <begin position="139"/>
        <end position="325"/>
    </location>
</feature>
<dbReference type="PRINTS" id="PR01217">
    <property type="entry name" value="PRICHEXTENSN"/>
</dbReference>
<feature type="region of interest" description="Disordered" evidence="1">
    <location>
        <begin position="449"/>
        <end position="506"/>
    </location>
</feature>
<evidence type="ECO:0000313" key="2">
    <source>
        <dbReference type="EMBL" id="KAK8176982.1"/>
    </source>
</evidence>
<feature type="compositionally biased region" description="Basic and acidic residues" evidence="1">
    <location>
        <begin position="173"/>
        <end position="189"/>
    </location>
</feature>
<feature type="region of interest" description="Disordered" evidence="1">
    <location>
        <begin position="1"/>
        <end position="36"/>
    </location>
</feature>
<evidence type="ECO:0000256" key="1">
    <source>
        <dbReference type="SAM" id="MobiDB-lite"/>
    </source>
</evidence>
<accession>A0ABR1Y5S0</accession>
<feature type="compositionally biased region" description="Polar residues" evidence="1">
    <location>
        <begin position="679"/>
        <end position="707"/>
    </location>
</feature>
<feature type="compositionally biased region" description="Basic and acidic residues" evidence="1">
    <location>
        <begin position="216"/>
        <end position="299"/>
    </location>
</feature>
<feature type="compositionally biased region" description="Pro residues" evidence="1">
    <location>
        <begin position="802"/>
        <end position="815"/>
    </location>
</feature>
<gene>
    <name evidence="2" type="ORF">IWX90DRAFT_419826</name>
</gene>
<dbReference type="EMBL" id="JBBWUH010000001">
    <property type="protein sequence ID" value="KAK8176982.1"/>
    <property type="molecule type" value="Genomic_DNA"/>
</dbReference>
<feature type="compositionally biased region" description="Basic and acidic residues" evidence="1">
    <location>
        <begin position="1"/>
        <end position="22"/>
    </location>
</feature>
<feature type="region of interest" description="Disordered" evidence="1">
    <location>
        <begin position="353"/>
        <end position="404"/>
    </location>
</feature>
<feature type="region of interest" description="Disordered" evidence="1">
    <location>
        <begin position="523"/>
        <end position="565"/>
    </location>
</feature>
<organism evidence="2 3">
    <name type="scientific">Phyllosticta citrichinensis</name>
    <dbReference type="NCBI Taxonomy" id="1130410"/>
    <lineage>
        <taxon>Eukaryota</taxon>
        <taxon>Fungi</taxon>
        <taxon>Dikarya</taxon>
        <taxon>Ascomycota</taxon>
        <taxon>Pezizomycotina</taxon>
        <taxon>Dothideomycetes</taxon>
        <taxon>Dothideomycetes incertae sedis</taxon>
        <taxon>Botryosphaeriales</taxon>
        <taxon>Phyllostictaceae</taxon>
        <taxon>Phyllosticta</taxon>
    </lineage>
</organism>
<feature type="compositionally biased region" description="Basic and acidic residues" evidence="1">
    <location>
        <begin position="883"/>
        <end position="909"/>
    </location>
</feature>
<feature type="compositionally biased region" description="Polar residues" evidence="1">
    <location>
        <begin position="361"/>
        <end position="371"/>
    </location>
</feature>
<keyword evidence="3" id="KW-1185">Reference proteome</keyword>
<feature type="compositionally biased region" description="Polar residues" evidence="1">
    <location>
        <begin position="714"/>
        <end position="728"/>
    </location>
</feature>
<feature type="region of interest" description="Disordered" evidence="1">
    <location>
        <begin position="635"/>
        <end position="917"/>
    </location>
</feature>
<feature type="compositionally biased region" description="Low complexity" evidence="1">
    <location>
        <begin position="480"/>
        <end position="491"/>
    </location>
</feature>
<feature type="compositionally biased region" description="Pro residues" evidence="1">
    <location>
        <begin position="773"/>
        <end position="788"/>
    </location>
</feature>
<comment type="caution">
    <text evidence="2">The sequence shown here is derived from an EMBL/GenBank/DDBJ whole genome shotgun (WGS) entry which is preliminary data.</text>
</comment>
<feature type="compositionally biased region" description="Basic residues" evidence="1">
    <location>
        <begin position="198"/>
        <end position="215"/>
    </location>
</feature>
<proteinExistence type="predicted"/>
<name>A0ABR1Y5S0_9PEZI</name>
<feature type="compositionally biased region" description="Polar residues" evidence="1">
    <location>
        <begin position="819"/>
        <end position="834"/>
    </location>
</feature>
<feature type="compositionally biased region" description="Low complexity" evidence="1">
    <location>
        <begin position="789"/>
        <end position="801"/>
    </location>
</feature>
<evidence type="ECO:0000313" key="3">
    <source>
        <dbReference type="Proteomes" id="UP001456524"/>
    </source>
</evidence>
<feature type="compositionally biased region" description="Polar residues" evidence="1">
    <location>
        <begin position="866"/>
        <end position="877"/>
    </location>
</feature>
<protein>
    <submittedName>
        <fullName evidence="2">Uncharacterized protein</fullName>
    </submittedName>
</protein>
<sequence length="917" mass="103121">MPRTREKEAPLKPKGGLVEKIRSKLGGSKPQWPSQTGIPHPETFCLACQANLLNAIGCPWSSSVASVSAELLKERRSRKYHDKEIPKDTPRCARCYIPLTDKRRRTDSEELFQRARLQANKQQWARNGWAVELEVKLREGSSSGARSHKKRKRSRRRESSRSPFRPEVSVYQHRRDCENWRRHDRDEPSSYHGSEASRKHHHRHRHDEHHRHEHRRHDEDHRHEDYRHEDHRHEGHRHEDHRHEDHRHEGHRHEDHRHEDHRHEGHRHEDHRHEDHRHEGHRHEDHRHEDLRHDESGDGRRRHRERSPDYRDRRSGHDTEHLHRRRERHIVWAPDDQHGHPTVPDAWQAALTHQAAPVEPTSRTETTSRARPQSDLGTYPPVDPVQSDAGPPPATPGHDMPRSNSLSVIDMYAHQPLLPLPASAPLPHPPVRPATVRISNDDELAAWAAESQQAPNHHSYADGAADGAPSNLKDLATQADSPSDSRSGSPDFDSDPDFGSDIGIGPYMHGAVGGSTLHVNEGYLLPPEPIAPQPEEPRAEETWETYDDGETYEDGETYDDEEDLDPTEQYYQDTDYRIPFMGGRSSAYCWFDKGSPYQRFTTDLDTVWEVEEPPYEAEGCTKPLEHLLRRVKARVSRASTLESRPAPDLIASVSAPQPPPQEESAPGNTTPEPAPVQPLQRSATVTGASTHEQSQQDPSPIPRSQSFVDLPSAVGTNSSSRTPMTSQIPRPRPRPDANSRQQSQSQPSPMPEPSHSQTQPRPPQTQQVETPQPRQPAPSPPARAPAPAPASRNQAPAASAPNPAPPAPARPPRPVPHSQMATTASLARSNSIRQSRTEAPASRTRGGGGSSGPSRSDEERGARQAAASSSPATSGRNASGRGGHRDAESSGRPHERRGDSEDLDPEQKGRATRRGHR</sequence>
<feature type="compositionally biased region" description="Acidic residues" evidence="1">
    <location>
        <begin position="542"/>
        <end position="565"/>
    </location>
</feature>
<feature type="compositionally biased region" description="Basic and acidic residues" evidence="1">
    <location>
        <begin position="306"/>
        <end position="321"/>
    </location>
</feature>
<feature type="compositionally biased region" description="Basic residues" evidence="1">
    <location>
        <begin position="146"/>
        <end position="158"/>
    </location>
</feature>